<dbReference type="Proteomes" id="UP001599756">
    <property type="component" value="Unassembled WGS sequence"/>
</dbReference>
<evidence type="ECO:0000259" key="2">
    <source>
        <dbReference type="PROSITE" id="PS50975"/>
    </source>
</evidence>
<name>A0ABW6GXE5_9ACTN</name>
<evidence type="ECO:0000313" key="4">
    <source>
        <dbReference type="Proteomes" id="UP001599756"/>
    </source>
</evidence>
<sequence length="333" mass="35771">MTGDDLRSAPVEELLVATARTHRVAHILYFGRSPALHRAVERASRTVFPARARALDRLRDPAVLRRILNQSGVSCVEAVTVTPPDSARTWLENLTLPRVVKTVAEHRVDVVRDADAVARWADGSPPMPCVIEEFLEGPRLIVESFSHEGMHHVVGVTGGAGAAPPGADLLYPAALSQRDAAAVRAVVRAVLDLAGHEEGPVRTDVVLTADGPRVAAVDVPPPVGAAPRLVRAATGRHRETEILLRLAGRPVPRPLAARCAALAHLDDGDREPPRAEAVAALRATEHVHDVRIVEGPHGRGDAEVIVRAASPHAAARRLATVRERWATLCRARR</sequence>
<organism evidence="3 4">
    <name type="scientific">Streptomyces anandii</name>
    <dbReference type="NCBI Taxonomy" id="285454"/>
    <lineage>
        <taxon>Bacteria</taxon>
        <taxon>Bacillati</taxon>
        <taxon>Actinomycetota</taxon>
        <taxon>Actinomycetes</taxon>
        <taxon>Kitasatosporales</taxon>
        <taxon>Streptomycetaceae</taxon>
        <taxon>Streptomyces</taxon>
    </lineage>
</organism>
<gene>
    <name evidence="3" type="ORF">ACFW88_00045</name>
</gene>
<dbReference type="RefSeq" id="WP_381838988.1">
    <property type="nucleotide sequence ID" value="NZ_JBHYTS010000001.1"/>
</dbReference>
<evidence type="ECO:0000313" key="3">
    <source>
        <dbReference type="EMBL" id="MFE1748943.1"/>
    </source>
</evidence>
<dbReference type="EMBL" id="JBHYTS010000001">
    <property type="protein sequence ID" value="MFE1748943.1"/>
    <property type="molecule type" value="Genomic_DNA"/>
</dbReference>
<dbReference type="Gene3D" id="3.30.470.20">
    <property type="entry name" value="ATP-grasp fold, B domain"/>
    <property type="match status" value="1"/>
</dbReference>
<protein>
    <recommendedName>
        <fullName evidence="2">ATP-grasp domain-containing protein</fullName>
    </recommendedName>
</protein>
<dbReference type="InterPro" id="IPR011761">
    <property type="entry name" value="ATP-grasp"/>
</dbReference>
<comment type="caution">
    <text evidence="3">The sequence shown here is derived from an EMBL/GenBank/DDBJ whole genome shotgun (WGS) entry which is preliminary data.</text>
</comment>
<reference evidence="3 4" key="1">
    <citation type="submission" date="2024-09" db="EMBL/GenBank/DDBJ databases">
        <title>The Natural Products Discovery Center: Release of the First 8490 Sequenced Strains for Exploring Actinobacteria Biosynthetic Diversity.</title>
        <authorList>
            <person name="Kalkreuter E."/>
            <person name="Kautsar S.A."/>
            <person name="Yang D."/>
            <person name="Bader C.D."/>
            <person name="Teijaro C.N."/>
            <person name="Fluegel L."/>
            <person name="Davis C.M."/>
            <person name="Simpson J.R."/>
            <person name="Lauterbach L."/>
            <person name="Steele A.D."/>
            <person name="Gui C."/>
            <person name="Meng S."/>
            <person name="Li G."/>
            <person name="Viehrig K."/>
            <person name="Ye F."/>
            <person name="Su P."/>
            <person name="Kiefer A.F."/>
            <person name="Nichols A."/>
            <person name="Cepeda A.J."/>
            <person name="Yan W."/>
            <person name="Fan B."/>
            <person name="Jiang Y."/>
            <person name="Adhikari A."/>
            <person name="Zheng C.-J."/>
            <person name="Schuster L."/>
            <person name="Cowan T.M."/>
            <person name="Smanski M.J."/>
            <person name="Chevrette M.G."/>
            <person name="De Carvalho L.P.S."/>
            <person name="Shen B."/>
        </authorList>
    </citation>
    <scope>NUCLEOTIDE SEQUENCE [LARGE SCALE GENOMIC DNA]</scope>
    <source>
        <strain evidence="3 4">NPDC059500</strain>
    </source>
</reference>
<accession>A0ABW6GXE5</accession>
<keyword evidence="1" id="KW-0547">Nucleotide-binding</keyword>
<feature type="domain" description="ATP-grasp" evidence="2">
    <location>
        <begin position="65"/>
        <end position="248"/>
    </location>
</feature>
<keyword evidence="4" id="KW-1185">Reference proteome</keyword>
<evidence type="ECO:0000256" key="1">
    <source>
        <dbReference type="PROSITE-ProRule" id="PRU00409"/>
    </source>
</evidence>
<keyword evidence="1" id="KW-0067">ATP-binding</keyword>
<dbReference type="PROSITE" id="PS50975">
    <property type="entry name" value="ATP_GRASP"/>
    <property type="match status" value="1"/>
</dbReference>
<proteinExistence type="predicted"/>
<dbReference type="SUPFAM" id="SSF56059">
    <property type="entry name" value="Glutathione synthetase ATP-binding domain-like"/>
    <property type="match status" value="1"/>
</dbReference>